<keyword evidence="14" id="KW-1185">Reference proteome</keyword>
<evidence type="ECO:0000256" key="3">
    <source>
        <dbReference type="ARBA" id="ARBA00022452"/>
    </source>
</evidence>
<evidence type="ECO:0000256" key="6">
    <source>
        <dbReference type="ARBA" id="ARBA00023136"/>
    </source>
</evidence>
<dbReference type="SUPFAM" id="SSF49464">
    <property type="entry name" value="Carboxypeptidase regulatory domain-like"/>
    <property type="match status" value="1"/>
</dbReference>
<evidence type="ECO:0000313" key="14">
    <source>
        <dbReference type="Proteomes" id="UP001628220"/>
    </source>
</evidence>
<evidence type="ECO:0000256" key="7">
    <source>
        <dbReference type="ARBA" id="ARBA00023237"/>
    </source>
</evidence>
<evidence type="ECO:0000256" key="4">
    <source>
        <dbReference type="ARBA" id="ARBA00022692"/>
    </source>
</evidence>
<dbReference type="EMBL" id="BAAFSF010000001">
    <property type="protein sequence ID" value="GAB1251494.1"/>
    <property type="molecule type" value="Genomic_DNA"/>
</dbReference>
<dbReference type="InterPro" id="IPR000531">
    <property type="entry name" value="Beta-barrel_TonB"/>
</dbReference>
<dbReference type="PANTHER" id="PTHR30069:SF57">
    <property type="entry name" value="TONB-DEPENDENT RECEPTOR"/>
    <property type="match status" value="1"/>
</dbReference>
<dbReference type="SUPFAM" id="SSF56935">
    <property type="entry name" value="Porins"/>
    <property type="match status" value="1"/>
</dbReference>
<accession>A0ABQ0E1B0</accession>
<protein>
    <submittedName>
        <fullName evidence="13">TonB-dependent receptor</fullName>
    </submittedName>
</protein>
<keyword evidence="6 8" id="KW-0472">Membrane</keyword>
<feature type="chain" id="PRO_5047006142" evidence="10">
    <location>
        <begin position="21"/>
        <end position="860"/>
    </location>
</feature>
<comment type="caution">
    <text evidence="13">The sequence shown here is derived from an EMBL/GenBank/DDBJ whole genome shotgun (WGS) entry which is preliminary data.</text>
</comment>
<dbReference type="InterPro" id="IPR036942">
    <property type="entry name" value="Beta-barrel_TonB_sf"/>
</dbReference>
<keyword evidence="13" id="KW-0675">Receptor</keyword>
<dbReference type="PROSITE" id="PS52016">
    <property type="entry name" value="TONB_DEPENDENT_REC_3"/>
    <property type="match status" value="1"/>
</dbReference>
<dbReference type="RefSeq" id="WP_411915302.1">
    <property type="nucleotide sequence ID" value="NZ_BAAFSF010000001.1"/>
</dbReference>
<evidence type="ECO:0000256" key="2">
    <source>
        <dbReference type="ARBA" id="ARBA00022448"/>
    </source>
</evidence>
<dbReference type="InterPro" id="IPR039426">
    <property type="entry name" value="TonB-dep_rcpt-like"/>
</dbReference>
<keyword evidence="7 8" id="KW-0998">Cell outer membrane</keyword>
<name>A0ABQ0E1B0_9PORP</name>
<feature type="domain" description="TonB-dependent receptor plug" evidence="12">
    <location>
        <begin position="132"/>
        <end position="236"/>
    </location>
</feature>
<dbReference type="InterPro" id="IPR008969">
    <property type="entry name" value="CarboxyPept-like_regulatory"/>
</dbReference>
<evidence type="ECO:0000256" key="9">
    <source>
        <dbReference type="RuleBase" id="RU003357"/>
    </source>
</evidence>
<dbReference type="Gene3D" id="2.60.40.1120">
    <property type="entry name" value="Carboxypeptidase-like, regulatory domain"/>
    <property type="match status" value="1"/>
</dbReference>
<comment type="similarity">
    <text evidence="8 9">Belongs to the TonB-dependent receptor family.</text>
</comment>
<evidence type="ECO:0000256" key="8">
    <source>
        <dbReference type="PROSITE-ProRule" id="PRU01360"/>
    </source>
</evidence>
<comment type="subcellular location">
    <subcellularLocation>
        <location evidence="1 8">Cell outer membrane</location>
        <topology evidence="1 8">Multi-pass membrane protein</topology>
    </subcellularLocation>
</comment>
<reference evidence="13 14" key="1">
    <citation type="journal article" date="2025" name="Int. J. Syst. Evol. Microbiol.">
        <title>Desulfovibrio falkowii sp. nov., Porphyromonas miyakawae sp. nov., Mediterraneibacter flintii sp. nov. and Owariibacterium komagatae gen. nov., sp. nov., isolated from human faeces.</title>
        <authorList>
            <person name="Hamaguchi T."/>
            <person name="Ohara M."/>
            <person name="Hisatomi A."/>
            <person name="Sekiguchi K."/>
            <person name="Takeda J.I."/>
            <person name="Ueyama J."/>
            <person name="Ito M."/>
            <person name="Nishiwaki H."/>
            <person name="Ogi T."/>
            <person name="Hirayama M."/>
            <person name="Ohkuma M."/>
            <person name="Sakamoto M."/>
            <person name="Ohno K."/>
        </authorList>
    </citation>
    <scope>NUCLEOTIDE SEQUENCE [LARGE SCALE GENOMIC DNA]</scope>
    <source>
        <strain evidence="13 14">13CB11C</strain>
    </source>
</reference>
<feature type="signal peptide" evidence="10">
    <location>
        <begin position="1"/>
        <end position="20"/>
    </location>
</feature>
<evidence type="ECO:0000256" key="10">
    <source>
        <dbReference type="SAM" id="SignalP"/>
    </source>
</evidence>
<dbReference type="Proteomes" id="UP001628220">
    <property type="component" value="Unassembled WGS sequence"/>
</dbReference>
<dbReference type="Gene3D" id="2.40.170.20">
    <property type="entry name" value="TonB-dependent receptor, beta-barrel domain"/>
    <property type="match status" value="1"/>
</dbReference>
<dbReference type="Pfam" id="PF07715">
    <property type="entry name" value="Plug"/>
    <property type="match status" value="1"/>
</dbReference>
<evidence type="ECO:0000259" key="11">
    <source>
        <dbReference type="Pfam" id="PF00593"/>
    </source>
</evidence>
<keyword evidence="4 8" id="KW-0812">Transmembrane</keyword>
<keyword evidence="5 9" id="KW-0798">TonB box</keyword>
<evidence type="ECO:0000313" key="13">
    <source>
        <dbReference type="EMBL" id="GAB1251494.1"/>
    </source>
</evidence>
<dbReference type="InterPro" id="IPR037066">
    <property type="entry name" value="Plug_dom_sf"/>
</dbReference>
<evidence type="ECO:0000256" key="1">
    <source>
        <dbReference type="ARBA" id="ARBA00004571"/>
    </source>
</evidence>
<evidence type="ECO:0000259" key="12">
    <source>
        <dbReference type="Pfam" id="PF07715"/>
    </source>
</evidence>
<keyword evidence="10" id="KW-0732">Signal</keyword>
<sequence>MLKRITLLFLFLTISHTLLTAQHSKSHLPSDANIVGHVTDAHTGEHLTGMTIQIKGTTFGTTTDATGHYFLKHLKPGKLTLIMRGVGYQSQEKEVNVEKDKISEVNFQAVEDIISMDEVVVTANRQETLRRMAPTVVSIADEKLFSRINANNLMQGLSFQPGLRVENNCQNCGFNQVRINGLDGRYTQILIDSRPILSSLAGIYGMEQIPTNMVERVEVIRGGGSALYGSSAIGGVVNIITKAPSGNSFTFKESLTLTGMKKPDNNISFNASLVSSDNRIGAVVFGQARNRKPWDANGDNYSELGFLNAHSLGARGYIKTSDFSQLTSEFHTIQEDRRGGDHILEWPDHVAAVSEHVRHSIYSGSGKYDLFSKDYKHKFQIYVSGQSIRRESYYGGIGEQTDADGIRLGDVGYPIPHEAWGENDGRSRGLTMNTGAQYSYDFDKLLFLPAQLLVGVEYTYDSLKDAMPIRHWTPEPSRTGNNSKNAGEVRSLFPELRQKLNIWSQLAQIEWKNDMWSILMGTRLDEHSLVKNPVFSPRVTLRYNPTNDINLRFSYAKGFRAPQIYDEDLHVSVVGGDSQKIINSKDLHPESSHSFNLSGDFYFRHRGFSANLLVEGFFNRITDVFVLQEQPSQNDGIKRYMRTNGLGCKVFGVNIEGRFAWHWLQLQLGATVAQNRYDQPEEWGEHALFAQNGMPIIEEGSIKVEKLSEKRVLRTPNAYGYFTFSAELFHGFTIALNGNLTGSMLVPHVIEYGAGAAESDRSAGHKASDFDAYFDAHQIAPEDRVVRIDELVSSPFFFELGAKLSYEFELFSSKVQLNAGMTNLFNSMQRDYDRGASRDSGYIYGPLAPRSFYCGIQYNF</sequence>
<dbReference type="Gene3D" id="2.170.130.10">
    <property type="entry name" value="TonB-dependent receptor, plug domain"/>
    <property type="match status" value="1"/>
</dbReference>
<feature type="domain" description="TonB-dependent receptor-like beta-barrel" evidence="11">
    <location>
        <begin position="294"/>
        <end position="676"/>
    </location>
</feature>
<dbReference type="Pfam" id="PF13715">
    <property type="entry name" value="CarbopepD_reg_2"/>
    <property type="match status" value="1"/>
</dbReference>
<gene>
    <name evidence="13" type="ORF">Tsumi_05980</name>
</gene>
<proteinExistence type="inferred from homology"/>
<keyword evidence="2 8" id="KW-0813">Transport</keyword>
<dbReference type="Pfam" id="PF00593">
    <property type="entry name" value="TonB_dep_Rec_b-barrel"/>
    <property type="match status" value="1"/>
</dbReference>
<dbReference type="PANTHER" id="PTHR30069">
    <property type="entry name" value="TONB-DEPENDENT OUTER MEMBRANE RECEPTOR"/>
    <property type="match status" value="1"/>
</dbReference>
<organism evidence="13 14">
    <name type="scientific">Porphyromonas miyakawae</name>
    <dbReference type="NCBI Taxonomy" id="3137470"/>
    <lineage>
        <taxon>Bacteria</taxon>
        <taxon>Pseudomonadati</taxon>
        <taxon>Bacteroidota</taxon>
        <taxon>Bacteroidia</taxon>
        <taxon>Bacteroidales</taxon>
        <taxon>Porphyromonadaceae</taxon>
        <taxon>Porphyromonas</taxon>
    </lineage>
</organism>
<keyword evidence="3 8" id="KW-1134">Transmembrane beta strand</keyword>
<dbReference type="InterPro" id="IPR012910">
    <property type="entry name" value="Plug_dom"/>
</dbReference>
<evidence type="ECO:0000256" key="5">
    <source>
        <dbReference type="ARBA" id="ARBA00023077"/>
    </source>
</evidence>